<dbReference type="AlphaFoldDB" id="A0A3A8QL65"/>
<evidence type="ECO:0000313" key="2">
    <source>
        <dbReference type="Proteomes" id="UP000267003"/>
    </source>
</evidence>
<comment type="caution">
    <text evidence="1">The sequence shown here is derived from an EMBL/GenBank/DDBJ whole genome shotgun (WGS) entry which is preliminary data.</text>
</comment>
<organism evidence="1 2">
    <name type="scientific">Corallococcus aberystwythensis</name>
    <dbReference type="NCBI Taxonomy" id="2316722"/>
    <lineage>
        <taxon>Bacteria</taxon>
        <taxon>Pseudomonadati</taxon>
        <taxon>Myxococcota</taxon>
        <taxon>Myxococcia</taxon>
        <taxon>Myxococcales</taxon>
        <taxon>Cystobacterineae</taxon>
        <taxon>Myxococcaceae</taxon>
        <taxon>Corallococcus</taxon>
    </lineage>
</organism>
<dbReference type="EMBL" id="RAWK01000053">
    <property type="protein sequence ID" value="RKH69413.1"/>
    <property type="molecule type" value="Genomic_DNA"/>
</dbReference>
<dbReference type="OrthoDB" id="8263000at2"/>
<sequence length="801" mass="89811">PWDAWRVEAAIQQPPLAWDDPWLAPPETRALKADDVHVIDDRTLEANVQVDVPVAGGVATRKVPVRVLLRSETRGSIAAWRDFIVKELERASPANPVQAYRLRLREALATAGRGIRTLQAHRNLCEDFNEPTAARFEEIALCADVDVTPDADLEAVLAQLLLVATRLLAPPVRFHSLAELLARGLPVERLFEGPALRHGFLLDEDLAASELRTEVHGSDLLSAFMEVEGVVAVRSFTLSAHDEDGRVLVTGEPWRIVLEPGALPRLSPDRCRFVFFKRGIPFSANPEETRHKLTFFAEKEGLRDVTRPRGTPVDLAPPPGTWQGLDDYRSVQHDLPRVYGIGPEGLPDSAGSLRHAQARQLKTYLLFFDQLLANYLAQLAHLRERFSLDEGAQRTLFSEPLHLRPEFSELFQEGYAATQAPRDTLAEDEEAYTARRNRMLDHLLARFNERFAEYAAVMATLDRELGTERDLAAEKAAFLRAYPRVSAERGKGFDTGDANNLWPSDNVSGLERRLCGLLGIHRCERRDLASRLELHQKQDAGNVTGYGIRLRDPNGKILLSGSTRYTDLAAARAGLLQLDAYASQPERYALQQDAQGRHSFNLHNPSGEVIARRIESFATSEAAEAAIAHILATLEDVREREGMHLVEHLLLRPVSPAAKLLAVTLDPDCEPCPEDADPYTFRATLVLPAWLGRFTRLSFRAFLEQTARLEAPAHVHLKFCWVDLEQMRRFETALLPWLLERAQAQPDPERLVQRHNALVETLESLRPVYPTATLHNCQEDLGENPLLLGRTQLGTMPLEEE</sequence>
<reference evidence="2" key="1">
    <citation type="submission" date="2018-09" db="EMBL/GenBank/DDBJ databases">
        <authorList>
            <person name="Livingstone P.G."/>
            <person name="Whitworth D.E."/>
        </authorList>
    </citation>
    <scope>NUCLEOTIDE SEQUENCE [LARGE SCALE GENOMIC DNA]</scope>
    <source>
        <strain evidence="2">AB050A</strain>
    </source>
</reference>
<keyword evidence="2" id="KW-1185">Reference proteome</keyword>
<feature type="non-terminal residue" evidence="1">
    <location>
        <position position="1"/>
    </location>
</feature>
<dbReference type="SUPFAM" id="SSF160113">
    <property type="entry name" value="YegP-like"/>
    <property type="match status" value="1"/>
</dbReference>
<protein>
    <submittedName>
        <fullName evidence="1">Uncharacterized protein</fullName>
    </submittedName>
</protein>
<accession>A0A3A8QL65</accession>
<dbReference type="RefSeq" id="WP_120555328.1">
    <property type="nucleotide sequence ID" value="NZ_RAWK01000053.1"/>
</dbReference>
<evidence type="ECO:0000313" key="1">
    <source>
        <dbReference type="EMBL" id="RKH69413.1"/>
    </source>
</evidence>
<name>A0A3A8QL65_9BACT</name>
<gene>
    <name evidence="1" type="ORF">D7W81_11115</name>
</gene>
<dbReference type="InterPro" id="IPR036913">
    <property type="entry name" value="YegP-like_sf"/>
</dbReference>
<dbReference type="Gene3D" id="2.30.29.80">
    <property type="match status" value="1"/>
</dbReference>
<dbReference type="Proteomes" id="UP000267003">
    <property type="component" value="Unassembled WGS sequence"/>
</dbReference>
<proteinExistence type="predicted"/>